<sequence>MYFKKSIGILSVISISFFNTSFGQALDPNHTVGSIPANNYMYSVSDYSEGFYVTLEDFINKKTTKINPVERRTIVGLEKKLIHKNSIVDHVFLYTIADQTKLTGVFAVSLNGNLYVQQKNFRKYAVKGDKSEEGDNPNSYHRVLQAGKFLYLEAELANGWSKGLAYGSGGAIGGVIGSSMNRLKGIVFDINKKEFNVLKDCKDFNEFLTSYQVENVKCENKKIDIITVRENINKIIK</sequence>
<dbReference type="AlphaFoldDB" id="A0A1I2ENL0"/>
<gene>
    <name evidence="2" type="ORF">SAMN04488131_10645</name>
</gene>
<feature type="chain" id="PRO_5011664146" evidence="1">
    <location>
        <begin position="26"/>
        <end position="237"/>
    </location>
</feature>
<reference evidence="3" key="1">
    <citation type="submission" date="2016-10" db="EMBL/GenBank/DDBJ databases">
        <authorList>
            <person name="Varghese N."/>
            <person name="Submissions S."/>
        </authorList>
    </citation>
    <scope>NUCLEOTIDE SEQUENCE [LARGE SCALE GENOMIC DNA]</scope>
    <source>
        <strain evidence="3">CGMCC 1.9227</strain>
    </source>
</reference>
<evidence type="ECO:0000256" key="1">
    <source>
        <dbReference type="SAM" id="SignalP"/>
    </source>
</evidence>
<dbReference type="OrthoDB" id="707246at2"/>
<dbReference type="EMBL" id="FONQ01000006">
    <property type="protein sequence ID" value="SFE94076.1"/>
    <property type="molecule type" value="Genomic_DNA"/>
</dbReference>
<dbReference type="STRING" id="935223.SAMN04488131_10645"/>
<evidence type="ECO:0000313" key="3">
    <source>
        <dbReference type="Proteomes" id="UP000198596"/>
    </source>
</evidence>
<keyword evidence="1" id="KW-0732">Signal</keyword>
<name>A0A1I2ENL0_9FLAO</name>
<keyword evidence="3" id="KW-1185">Reference proteome</keyword>
<dbReference type="RefSeq" id="WP_091204547.1">
    <property type="nucleotide sequence ID" value="NZ_FONQ01000006.1"/>
</dbReference>
<dbReference type="Proteomes" id="UP000198596">
    <property type="component" value="Unassembled WGS sequence"/>
</dbReference>
<accession>A0A1I2ENL0</accession>
<feature type="signal peptide" evidence="1">
    <location>
        <begin position="1"/>
        <end position="25"/>
    </location>
</feature>
<protein>
    <submittedName>
        <fullName evidence="2">Uncharacterized protein</fullName>
    </submittedName>
</protein>
<organism evidence="2 3">
    <name type="scientific">Flavobacterium xueshanense</name>
    <dbReference type="NCBI Taxonomy" id="935223"/>
    <lineage>
        <taxon>Bacteria</taxon>
        <taxon>Pseudomonadati</taxon>
        <taxon>Bacteroidota</taxon>
        <taxon>Flavobacteriia</taxon>
        <taxon>Flavobacteriales</taxon>
        <taxon>Flavobacteriaceae</taxon>
        <taxon>Flavobacterium</taxon>
    </lineage>
</organism>
<evidence type="ECO:0000313" key="2">
    <source>
        <dbReference type="EMBL" id="SFE94076.1"/>
    </source>
</evidence>
<proteinExistence type="predicted"/>